<evidence type="ECO:0000313" key="5">
    <source>
        <dbReference type="Proteomes" id="UP000078561"/>
    </source>
</evidence>
<dbReference type="Proteomes" id="UP000078561">
    <property type="component" value="Unassembled WGS sequence"/>
</dbReference>
<dbReference type="InParanoid" id="A0A163K4S5"/>
<dbReference type="FunCoup" id="A0A163K4S5">
    <property type="interactions" value="596"/>
</dbReference>
<evidence type="ECO:0000259" key="3">
    <source>
        <dbReference type="SMART" id="SM00955"/>
    </source>
</evidence>
<dbReference type="OrthoDB" id="372421at2759"/>
<dbReference type="InterPro" id="IPR012340">
    <property type="entry name" value="NA-bd_OB-fold"/>
</dbReference>
<feature type="compositionally biased region" description="Basic and acidic residues" evidence="2">
    <location>
        <begin position="25"/>
        <end position="35"/>
    </location>
</feature>
<feature type="compositionally biased region" description="Low complexity" evidence="2">
    <location>
        <begin position="69"/>
        <end position="96"/>
    </location>
</feature>
<feature type="compositionally biased region" description="Pro residues" evidence="2">
    <location>
        <begin position="97"/>
        <end position="113"/>
    </location>
</feature>
<dbReference type="InterPro" id="IPR041093">
    <property type="entry name" value="Dis3l2-like_C"/>
</dbReference>
<accession>A0A163K4S5</accession>
<feature type="region of interest" description="Disordered" evidence="2">
    <location>
        <begin position="159"/>
        <end position="208"/>
    </location>
</feature>
<dbReference type="Gene3D" id="2.40.50.140">
    <property type="entry name" value="Nucleic acid-binding proteins"/>
    <property type="match status" value="1"/>
</dbReference>
<dbReference type="SMART" id="SM00955">
    <property type="entry name" value="RNB"/>
    <property type="match status" value="1"/>
</dbReference>
<feature type="domain" description="RNB" evidence="3">
    <location>
        <begin position="558"/>
        <end position="861"/>
    </location>
</feature>
<organism evidence="4">
    <name type="scientific">Absidia glauca</name>
    <name type="common">Pin mould</name>
    <dbReference type="NCBI Taxonomy" id="4829"/>
    <lineage>
        <taxon>Eukaryota</taxon>
        <taxon>Fungi</taxon>
        <taxon>Fungi incertae sedis</taxon>
        <taxon>Mucoromycota</taxon>
        <taxon>Mucoromycotina</taxon>
        <taxon>Mucoromycetes</taxon>
        <taxon>Mucorales</taxon>
        <taxon>Cunninghamellaceae</taxon>
        <taxon>Absidia</taxon>
    </lineage>
</organism>
<dbReference type="GO" id="GO:0003723">
    <property type="term" value="F:RNA binding"/>
    <property type="evidence" value="ECO:0007669"/>
    <property type="project" value="InterPro"/>
</dbReference>
<dbReference type="AlphaFoldDB" id="A0A163K4S5"/>
<feature type="compositionally biased region" description="Basic and acidic residues" evidence="2">
    <location>
        <begin position="363"/>
        <end position="381"/>
    </location>
</feature>
<feature type="region of interest" description="Disordered" evidence="2">
    <location>
        <begin position="224"/>
        <end position="246"/>
    </location>
</feature>
<dbReference type="SUPFAM" id="SSF50249">
    <property type="entry name" value="Nucleic acid-binding proteins"/>
    <property type="match status" value="2"/>
</dbReference>
<dbReference type="EMBL" id="LT554351">
    <property type="protein sequence ID" value="SAM04253.1"/>
    <property type="molecule type" value="Genomic_DNA"/>
</dbReference>
<dbReference type="GO" id="GO:0006402">
    <property type="term" value="P:mRNA catabolic process"/>
    <property type="evidence" value="ECO:0007669"/>
    <property type="project" value="TreeGrafter"/>
</dbReference>
<name>A0A163K4S5_ABSGL</name>
<dbReference type="Gene3D" id="2.40.50.690">
    <property type="match status" value="1"/>
</dbReference>
<sequence length="1053" mass="118288">MYNPSDRNRRSTNTRSSFQPSQPQRDFERSWRRVDPPPSRWQTGLADWRASHASATSQNVKEPPAIKETSTTTTSSNALSQSASPSTPSLSATSLPPKSPPPKSPPPKSPPPNSAVKVSLPKHKKPPVPRKYTMDWSSGRRLLSLEDLIVCDSYDRIDETTAPSTTAPSTTAPPTTAPSTTAPSTTAPPTTAPSTTAPSTIAPSTTAPSTTFAFDIDEVDTLAPKLDPIDMDPPAKSDTKNDDDTGHLKWIKFSSERDLASPANLTLQQKVKPDQQETARRTKGFAYAYHMDHNQVLAAIAKGDLYKCQLRVNQRNTKNAYGISEILDDDVYFYGSSARNRALDGDVVAVRLLNVDDVWQERQDNRKRAAERRQRLRRQQEDYQPIDDDQDNNDDVDDAEVEVDDSEDDDRKPKYAGEVVYILDRDEGLTYTGIILPHRPGSVATKPTNDIKQVWFQPTDRRTPLVMIDVRNAPPDILSKSAFYEKQIMEVAIIRWSPDHKVPYGKVIRCLGPIGSIAVEQQAILVDKHIMDTPFDHVVLKYVETLPKSISAIELAKRRDLRDEVVLTIDPLTAKDLDDALHIKRLDDGCFEVGVHIADVTHYVKQNSLLDSEVEKRGTTTYLTNRSIPMLPPALSEDLCSLNPHSDKLTFSVIWKLDQSGNIRDQWFGRTVIRSCAKLTYDEAQNVIDYGYLPENAVVDTHSKQQVEESIMDLFKLSLVMRIRRYEEGALSLNSVKLAFTLDNKDDPIGVAICGSTEANKLVEEFMLLANFSVAEKIYEAYPFMALLRRHPRPIERRLDVLLLLAIQPMRRANYICSGAVRNNNYLHYALNQDYYTHFTSPIRRYADIVVHRLLDGALCGKDGAKNAQQADTMLFLANYLHTQQHTQGLQTERAIVIGVTKNRFDIYIPAYGLEYGVQLSRLPLDRSEFNKGRLDLYWKPGEQVATVATLAPQCEQPTRVAQLVGSTMDASLNGAYEDDYDDDDDDDLDYLDDNADTIAPRKVHPAALNQEAYMQTIDTLATLHVNLIPDKTRPLTRIHIFPVNPFTFPTDT</sequence>
<dbReference type="InterPro" id="IPR001900">
    <property type="entry name" value="RNase_II/R"/>
</dbReference>
<evidence type="ECO:0000256" key="2">
    <source>
        <dbReference type="SAM" id="MobiDB-lite"/>
    </source>
</evidence>
<dbReference type="Pfam" id="PF00773">
    <property type="entry name" value="RNB"/>
    <property type="match status" value="2"/>
</dbReference>
<feature type="compositionally biased region" description="Low complexity" evidence="2">
    <location>
        <begin position="160"/>
        <end position="208"/>
    </location>
</feature>
<dbReference type="Pfam" id="PF17849">
    <property type="entry name" value="OB_Dis3"/>
    <property type="match status" value="1"/>
</dbReference>
<feature type="region of interest" description="Disordered" evidence="2">
    <location>
        <begin position="363"/>
        <end position="412"/>
    </location>
</feature>
<keyword evidence="5" id="KW-1185">Reference proteome</keyword>
<dbReference type="InterPro" id="IPR041505">
    <property type="entry name" value="Dis3_CSD2"/>
</dbReference>
<protein>
    <recommendedName>
        <fullName evidence="3">RNB domain-containing protein</fullName>
    </recommendedName>
</protein>
<dbReference type="PANTHER" id="PTHR23355">
    <property type="entry name" value="RIBONUCLEASE"/>
    <property type="match status" value="1"/>
</dbReference>
<evidence type="ECO:0000256" key="1">
    <source>
        <dbReference type="RuleBase" id="RU003901"/>
    </source>
</evidence>
<gene>
    <name evidence="4" type="primary">ABSGL_10113.1 scaffold 11786</name>
</gene>
<dbReference type="InterPro" id="IPR022966">
    <property type="entry name" value="RNase_II/R_CS"/>
</dbReference>
<feature type="region of interest" description="Disordered" evidence="2">
    <location>
        <begin position="1"/>
        <end position="139"/>
    </location>
</feature>
<dbReference type="Gene3D" id="2.40.50.700">
    <property type="match status" value="1"/>
</dbReference>
<evidence type="ECO:0000313" key="4">
    <source>
        <dbReference type="EMBL" id="SAM04253.1"/>
    </source>
</evidence>
<dbReference type="PROSITE" id="PS01175">
    <property type="entry name" value="RIBONUCLEASE_II"/>
    <property type="match status" value="1"/>
</dbReference>
<comment type="similarity">
    <text evidence="1">Belongs to the RNR ribonuclease family.</text>
</comment>
<feature type="compositionally biased region" description="Acidic residues" evidence="2">
    <location>
        <begin position="384"/>
        <end position="408"/>
    </location>
</feature>
<proteinExistence type="inferred from homology"/>
<dbReference type="GO" id="GO:0000175">
    <property type="term" value="F:3'-5'-RNA exonuclease activity"/>
    <property type="evidence" value="ECO:0007669"/>
    <property type="project" value="TreeGrafter"/>
</dbReference>
<reference evidence="4" key="1">
    <citation type="submission" date="2016-04" db="EMBL/GenBank/DDBJ databases">
        <authorList>
            <person name="Evans L.H."/>
            <person name="Alamgir A."/>
            <person name="Owens N."/>
            <person name="Weber N.D."/>
            <person name="Virtaneva K."/>
            <person name="Barbian K."/>
            <person name="Babar A."/>
            <person name="Rosenke K."/>
        </authorList>
    </citation>
    <scope>NUCLEOTIDE SEQUENCE [LARGE SCALE GENOMIC DNA]</scope>
    <source>
        <strain evidence="4">CBS 101.48</strain>
    </source>
</reference>
<feature type="compositionally biased region" description="Basic and acidic residues" evidence="2">
    <location>
        <begin position="233"/>
        <end position="246"/>
    </location>
</feature>
<dbReference type="PANTHER" id="PTHR23355:SF9">
    <property type="entry name" value="DIS3-LIKE EXONUCLEASE 2"/>
    <property type="match status" value="1"/>
</dbReference>
<dbReference type="STRING" id="4829.A0A163K4S5"/>
<dbReference type="GO" id="GO:0000932">
    <property type="term" value="C:P-body"/>
    <property type="evidence" value="ECO:0007669"/>
    <property type="project" value="TreeGrafter"/>
</dbReference>
<dbReference type="InterPro" id="IPR050180">
    <property type="entry name" value="RNR_Ribonuclease"/>
</dbReference>
<dbReference type="Pfam" id="PF17877">
    <property type="entry name" value="Dis3l2_C_term"/>
    <property type="match status" value="1"/>
</dbReference>